<dbReference type="InterPro" id="IPR003593">
    <property type="entry name" value="AAA+_ATPase"/>
</dbReference>
<evidence type="ECO:0000256" key="4">
    <source>
        <dbReference type="ARBA" id="ARBA00022840"/>
    </source>
</evidence>
<proteinExistence type="predicted"/>
<dbReference type="GO" id="GO:0005524">
    <property type="term" value="F:ATP binding"/>
    <property type="evidence" value="ECO:0007669"/>
    <property type="project" value="UniProtKB-KW"/>
</dbReference>
<evidence type="ECO:0000256" key="2">
    <source>
        <dbReference type="ARBA" id="ARBA00022741"/>
    </source>
</evidence>
<dbReference type="InterPro" id="IPR003439">
    <property type="entry name" value="ABC_transporter-like_ATP-bd"/>
</dbReference>
<dbReference type="Pfam" id="PF00005">
    <property type="entry name" value="ABC_tran"/>
    <property type="match status" value="1"/>
</dbReference>
<accession>A0A433X7H4</accession>
<dbReference type="InterPro" id="IPR005895">
    <property type="entry name" value="ABC_transptr_haem_export_CcmA"/>
</dbReference>
<evidence type="ECO:0000256" key="5">
    <source>
        <dbReference type="ARBA" id="ARBA00022967"/>
    </source>
</evidence>
<dbReference type="GO" id="GO:0016887">
    <property type="term" value="F:ATP hydrolysis activity"/>
    <property type="evidence" value="ECO:0007669"/>
    <property type="project" value="InterPro"/>
</dbReference>
<dbReference type="OrthoDB" id="9800654at2"/>
<keyword evidence="9" id="KW-1185">Reference proteome</keyword>
<feature type="domain" description="ABC transporter" evidence="7">
    <location>
        <begin position="9"/>
        <end position="209"/>
    </location>
</feature>
<dbReference type="SUPFAM" id="SSF52540">
    <property type="entry name" value="P-loop containing nucleoside triphosphate hydrolases"/>
    <property type="match status" value="1"/>
</dbReference>
<dbReference type="EMBL" id="RZNJ01000004">
    <property type="protein sequence ID" value="RUT30026.1"/>
    <property type="molecule type" value="Genomic_DNA"/>
</dbReference>
<dbReference type="PANTHER" id="PTHR43499">
    <property type="entry name" value="ABC TRANSPORTER I FAMILY MEMBER 1"/>
    <property type="match status" value="1"/>
</dbReference>
<evidence type="ECO:0000313" key="8">
    <source>
        <dbReference type="EMBL" id="RUT30026.1"/>
    </source>
</evidence>
<keyword evidence="1" id="KW-0813">Transport</keyword>
<keyword evidence="3" id="KW-0201">Cytochrome c-type biogenesis</keyword>
<keyword evidence="5" id="KW-1278">Translocase</keyword>
<dbReference type="RefSeq" id="WP_127188806.1">
    <property type="nucleotide sequence ID" value="NZ_RZNJ01000004.1"/>
</dbReference>
<evidence type="ECO:0000256" key="3">
    <source>
        <dbReference type="ARBA" id="ARBA00022748"/>
    </source>
</evidence>
<dbReference type="EC" id="3.6.3.41" evidence="8"/>
<keyword evidence="8" id="KW-0378">Hydrolase</keyword>
<dbReference type="Gene3D" id="3.40.50.300">
    <property type="entry name" value="P-loop containing nucleotide triphosphate hydrolases"/>
    <property type="match status" value="1"/>
</dbReference>
<dbReference type="InterPro" id="IPR027417">
    <property type="entry name" value="P-loop_NTPase"/>
</dbReference>
<evidence type="ECO:0000256" key="6">
    <source>
        <dbReference type="ARBA" id="ARBA00023136"/>
    </source>
</evidence>
<gene>
    <name evidence="8" type="primary">ccmA</name>
    <name evidence="8" type="ORF">EMQ25_11880</name>
</gene>
<reference evidence="8 9" key="1">
    <citation type="journal article" date="2016" name="Int. J. Syst. Evol. Microbiol.">
        <title>Arsenicitalea aurantiaca gen. nov., sp. nov., a new member of the family Hyphomicrobiaceae, isolated from high-arsenic sediment.</title>
        <authorList>
            <person name="Mu Y."/>
            <person name="Zhou L."/>
            <person name="Zeng X.C."/>
            <person name="Liu L."/>
            <person name="Pan Y."/>
            <person name="Chen X."/>
            <person name="Wang J."/>
            <person name="Li S."/>
            <person name="Li W.J."/>
            <person name="Wang Y."/>
        </authorList>
    </citation>
    <scope>NUCLEOTIDE SEQUENCE [LARGE SCALE GENOMIC DNA]</scope>
    <source>
        <strain evidence="8 9">42-50</strain>
    </source>
</reference>
<evidence type="ECO:0000313" key="9">
    <source>
        <dbReference type="Proteomes" id="UP000281547"/>
    </source>
</evidence>
<organism evidence="8 9">
    <name type="scientific">Arsenicitalea aurantiaca</name>
    <dbReference type="NCBI Taxonomy" id="1783274"/>
    <lineage>
        <taxon>Bacteria</taxon>
        <taxon>Pseudomonadati</taxon>
        <taxon>Pseudomonadota</taxon>
        <taxon>Alphaproteobacteria</taxon>
        <taxon>Hyphomicrobiales</taxon>
        <taxon>Devosiaceae</taxon>
        <taxon>Arsenicitalea</taxon>
    </lineage>
</organism>
<dbReference type="GO" id="GO:0017004">
    <property type="term" value="P:cytochrome complex assembly"/>
    <property type="evidence" value="ECO:0007669"/>
    <property type="project" value="UniProtKB-KW"/>
</dbReference>
<name>A0A433X7H4_9HYPH</name>
<dbReference type="AlphaFoldDB" id="A0A433X7H4"/>
<dbReference type="GO" id="GO:0022857">
    <property type="term" value="F:transmembrane transporter activity"/>
    <property type="evidence" value="ECO:0007669"/>
    <property type="project" value="InterPro"/>
</dbReference>
<dbReference type="SMART" id="SM00382">
    <property type="entry name" value="AAA"/>
    <property type="match status" value="1"/>
</dbReference>
<dbReference type="Proteomes" id="UP000281547">
    <property type="component" value="Unassembled WGS sequence"/>
</dbReference>
<evidence type="ECO:0000259" key="7">
    <source>
        <dbReference type="PROSITE" id="PS50893"/>
    </source>
</evidence>
<comment type="caution">
    <text evidence="8">The sequence shown here is derived from an EMBL/GenBank/DDBJ whole genome shotgun (WGS) entry which is preliminary data.</text>
</comment>
<keyword evidence="2" id="KW-0547">Nucleotide-binding</keyword>
<dbReference type="PROSITE" id="PS50893">
    <property type="entry name" value="ABC_TRANSPORTER_2"/>
    <property type="match status" value="1"/>
</dbReference>
<keyword evidence="6" id="KW-0472">Membrane</keyword>
<evidence type="ECO:0000256" key="1">
    <source>
        <dbReference type="ARBA" id="ARBA00022448"/>
    </source>
</evidence>
<dbReference type="NCBIfam" id="TIGR01189">
    <property type="entry name" value="ccmA"/>
    <property type="match status" value="1"/>
</dbReference>
<sequence>MNLTPPLPARTLTVSGLACRRGERLLFTGLNVSLSAGEALLLRGPNGAGKTTLLHALAGIVTPEAGTITIEGRDPEARPGTDLHLIGHLPGIKARLTVQENLAFWAAINGGNGAVEAALETVGLGAIPRLQAGHLSAGQTRRLALGRLLVSPRPIWLLDEPTAALDTAGEALVGRLIDAHLDAGGMMIAATHHDLALSRPPRTLAVGKAD</sequence>
<dbReference type="PANTHER" id="PTHR43499:SF1">
    <property type="entry name" value="ABC TRANSPORTER I FAMILY MEMBER 1"/>
    <property type="match status" value="1"/>
</dbReference>
<protein>
    <submittedName>
        <fullName evidence="8">Heme ABC exporter ATP-binding protein CcmA</fullName>
        <ecNumber evidence="8">3.6.3.41</ecNumber>
    </submittedName>
</protein>
<keyword evidence="4 8" id="KW-0067">ATP-binding</keyword>